<dbReference type="Proteomes" id="UP000078227">
    <property type="component" value="Chromosome"/>
</dbReference>
<keyword evidence="3" id="KW-1185">Reference proteome</keyword>
<dbReference type="InterPro" id="IPR003458">
    <property type="entry name" value="Phage_T4_Gp38_tail_assem"/>
</dbReference>
<accession>A0AA94H432</accession>
<name>A0AA94H432_9ENTR</name>
<dbReference type="Proteomes" id="UP000182314">
    <property type="component" value="Unassembled WGS sequence"/>
</dbReference>
<proteinExistence type="predicted"/>
<dbReference type="RefSeq" id="WP_064565477.1">
    <property type="nucleotide sequence ID" value="NZ_FOKO01000003.1"/>
</dbReference>
<evidence type="ECO:0000313" key="4">
    <source>
        <dbReference type="Proteomes" id="UP000182314"/>
    </source>
</evidence>
<dbReference type="AlphaFoldDB" id="A0AA94H432"/>
<reference evidence="1 3" key="2">
    <citation type="submission" date="2021-03" db="EMBL/GenBank/DDBJ databases">
        <authorList>
            <person name="Li Y."/>
            <person name="Li S."/>
            <person name="Chen M."/>
            <person name="Peng G."/>
            <person name="Tan Z."/>
            <person name="An Q."/>
        </authorList>
    </citation>
    <scope>NUCLEOTIDE SEQUENCE [LARGE SCALE GENOMIC DNA]</scope>
    <source>
        <strain evidence="1 3">Ola 51</strain>
    </source>
</reference>
<evidence type="ECO:0000313" key="3">
    <source>
        <dbReference type="Proteomes" id="UP000078227"/>
    </source>
</evidence>
<gene>
    <name evidence="1" type="ORF">AWR26_09775</name>
    <name evidence="2" type="ORF">SAMN05216286_2769</name>
</gene>
<protein>
    <submittedName>
        <fullName evidence="1">Tail fiber assembly protein</fullName>
    </submittedName>
    <submittedName>
        <fullName evidence="2">Virus tail fibre assembly protein, lambda gpK</fullName>
    </submittedName>
</protein>
<dbReference type="EMBL" id="FOKO01000003">
    <property type="protein sequence ID" value="SFC57676.1"/>
    <property type="molecule type" value="Genomic_DNA"/>
</dbReference>
<dbReference type="Pfam" id="PF02413">
    <property type="entry name" value="Caudo_TAP"/>
    <property type="match status" value="1"/>
</dbReference>
<evidence type="ECO:0000313" key="1">
    <source>
        <dbReference type="EMBL" id="ANI82425.2"/>
    </source>
</evidence>
<sequence length="134" mass="14897">MQNSRLEGDSMNIYVYTGDYRSYGFEPSLWGGATVSVEVPDDFQGGAKHYNPETGIWTDDPEAPVDYVAIANGKLAELREDAAAKVSDWVVELTLGIISDEDKAELIIWQKYIQALRKVDTSTAPDIAWPEIPE</sequence>
<organism evidence="2 4">
    <name type="scientific">Kosakonia oryzae</name>
    <dbReference type="NCBI Taxonomy" id="497725"/>
    <lineage>
        <taxon>Bacteria</taxon>
        <taxon>Pseudomonadati</taxon>
        <taxon>Pseudomonadota</taxon>
        <taxon>Gammaproteobacteria</taxon>
        <taxon>Enterobacterales</taxon>
        <taxon>Enterobacteriaceae</taxon>
        <taxon>Kosakonia</taxon>
    </lineage>
</organism>
<reference evidence="2 4" key="1">
    <citation type="submission" date="2016-10" db="EMBL/GenBank/DDBJ databases">
        <authorList>
            <person name="Varghese N."/>
            <person name="Submissions S."/>
        </authorList>
    </citation>
    <scope>NUCLEOTIDE SEQUENCE [LARGE SCALE GENOMIC DNA]</scope>
    <source>
        <strain evidence="2 4">CGMCC 1.7012</strain>
    </source>
</reference>
<dbReference type="EMBL" id="CP014007">
    <property type="protein sequence ID" value="ANI82425.2"/>
    <property type="molecule type" value="Genomic_DNA"/>
</dbReference>
<evidence type="ECO:0000313" key="2">
    <source>
        <dbReference type="EMBL" id="SFC57676.1"/>
    </source>
</evidence>